<dbReference type="EMBL" id="WFLM01000001">
    <property type="protein sequence ID" value="KAB8041008.1"/>
    <property type="molecule type" value="Genomic_DNA"/>
</dbReference>
<dbReference type="PANTHER" id="PTHR21057">
    <property type="entry name" value="PHOSPHO-2-DEHYDRO-3-DEOXYHEPTONATE ALDOLASE"/>
    <property type="match status" value="1"/>
</dbReference>
<dbReference type="InterPro" id="IPR013785">
    <property type="entry name" value="Aldolase_TIM"/>
</dbReference>
<proteinExistence type="predicted"/>
<protein>
    <submittedName>
        <fullName evidence="1">Uncharacterized protein</fullName>
    </submittedName>
</protein>
<gene>
    <name evidence="1" type="ORF">GCL60_03480</name>
</gene>
<evidence type="ECO:0000313" key="2">
    <source>
        <dbReference type="Proteomes" id="UP000437748"/>
    </source>
</evidence>
<keyword evidence="2" id="KW-1185">Reference proteome</keyword>
<evidence type="ECO:0000313" key="1">
    <source>
        <dbReference type="EMBL" id="KAB8041008.1"/>
    </source>
</evidence>
<organism evidence="1 2">
    <name type="scientific">Silvanigrella paludirubra</name>
    <dbReference type="NCBI Taxonomy" id="2499159"/>
    <lineage>
        <taxon>Bacteria</taxon>
        <taxon>Pseudomonadati</taxon>
        <taxon>Bdellovibrionota</taxon>
        <taxon>Oligoflexia</taxon>
        <taxon>Silvanigrellales</taxon>
        <taxon>Silvanigrellaceae</taxon>
        <taxon>Silvanigrella</taxon>
    </lineage>
</organism>
<comment type="caution">
    <text evidence="1">The sequence shown here is derived from an EMBL/GenBank/DDBJ whole genome shotgun (WGS) entry which is preliminary data.</text>
</comment>
<dbReference type="InterPro" id="IPR006269">
    <property type="entry name" value="KDO8P_synthase"/>
</dbReference>
<name>A0A6N6W0V7_9BACT</name>
<dbReference type="RefSeq" id="WP_153418531.1">
    <property type="nucleotide sequence ID" value="NZ_WFLM01000001.1"/>
</dbReference>
<dbReference type="GO" id="GO:0008676">
    <property type="term" value="F:3-deoxy-8-phosphooctulonate synthase activity"/>
    <property type="evidence" value="ECO:0007669"/>
    <property type="project" value="InterPro"/>
</dbReference>
<dbReference type="SUPFAM" id="SSF51569">
    <property type="entry name" value="Aldolase"/>
    <property type="match status" value="1"/>
</dbReference>
<sequence>MSFFKNKKNFILEIQSKSRNETTETLENVYPVYNFSEWKVFTSEDSIKLNVLKNKESFLFELKSKSKKPFGIIVSSPREIEIASKYADFLYIPGEICRQSDILESAASTKLPLFVERGSFLAPNDISRIIDKLGVADVAIVDCGSANGYSDSVLDPRVLYTLQNSGKPFGVNLSDLLSPEGTKYSHRPHWLMNHDFISAFINTGNAFGALFFVVKCYGHGNISINNIIHKIPRNN</sequence>
<accession>A0A6N6W0V7</accession>
<reference evidence="1 2" key="1">
    <citation type="submission" date="2019-10" db="EMBL/GenBank/DDBJ databases">
        <title>New species of Slilvanegrellaceae.</title>
        <authorList>
            <person name="Pitt A."/>
            <person name="Hahn M.W."/>
        </authorList>
    </citation>
    <scope>NUCLEOTIDE SEQUENCE [LARGE SCALE GENOMIC DNA]</scope>
    <source>
        <strain evidence="1 2">SP-Ram-0.45-NSY-1</strain>
    </source>
</reference>
<dbReference type="AlphaFoldDB" id="A0A6N6W0V7"/>
<dbReference type="OrthoDB" id="5293880at2"/>
<dbReference type="GO" id="GO:0005737">
    <property type="term" value="C:cytoplasm"/>
    <property type="evidence" value="ECO:0007669"/>
    <property type="project" value="InterPro"/>
</dbReference>
<dbReference type="Gene3D" id="3.20.20.70">
    <property type="entry name" value="Aldolase class I"/>
    <property type="match status" value="1"/>
</dbReference>
<dbReference type="Proteomes" id="UP000437748">
    <property type="component" value="Unassembled WGS sequence"/>
</dbReference>